<keyword evidence="9" id="KW-0862">Zinc</keyword>
<comment type="cofactor">
    <cofactor evidence="1">
        <name>Fe(2+)</name>
        <dbReference type="ChEBI" id="CHEBI:29033"/>
    </cofactor>
</comment>
<dbReference type="SUPFAM" id="SSF57716">
    <property type="entry name" value="Glucocorticoid receptor-like (DNA-binding domain)"/>
    <property type="match status" value="1"/>
</dbReference>
<dbReference type="InterPro" id="IPR010376">
    <property type="entry name" value="GBBH-like_N"/>
</dbReference>
<evidence type="ECO:0000256" key="12">
    <source>
        <dbReference type="ARBA" id="ARBA00023002"/>
    </source>
</evidence>
<evidence type="ECO:0000256" key="21">
    <source>
        <dbReference type="SAM" id="MobiDB-lite"/>
    </source>
</evidence>
<dbReference type="SUPFAM" id="SSF51197">
    <property type="entry name" value="Clavaminate synthase-like"/>
    <property type="match status" value="1"/>
</dbReference>
<dbReference type="InterPro" id="IPR006612">
    <property type="entry name" value="THAP_Znf"/>
</dbReference>
<dbReference type="Gene3D" id="3.60.130.10">
    <property type="entry name" value="Clavaminate synthase-like"/>
    <property type="match status" value="1"/>
</dbReference>
<dbReference type="InterPro" id="IPR038441">
    <property type="entry name" value="THAP_Znf_sf"/>
</dbReference>
<evidence type="ECO:0000256" key="15">
    <source>
        <dbReference type="ARBA" id="ARBA00030363"/>
    </source>
</evidence>
<evidence type="ECO:0000313" key="23">
    <source>
        <dbReference type="EMBL" id="JAV33732.1"/>
    </source>
</evidence>
<evidence type="ECO:0000256" key="3">
    <source>
        <dbReference type="ARBA" id="ARBA00005022"/>
    </source>
</evidence>
<dbReference type="InterPro" id="IPR012776">
    <property type="entry name" value="Trimethyllysine_dOase"/>
</dbReference>
<evidence type="ECO:0000259" key="22">
    <source>
        <dbReference type="PROSITE" id="PS50950"/>
    </source>
</evidence>
<evidence type="ECO:0000256" key="5">
    <source>
        <dbReference type="ARBA" id="ARBA00012267"/>
    </source>
</evidence>
<dbReference type="Pfam" id="PF02668">
    <property type="entry name" value="TauD"/>
    <property type="match status" value="1"/>
</dbReference>
<dbReference type="InterPro" id="IPR050411">
    <property type="entry name" value="AlphaKG_dependent_hydroxylases"/>
</dbReference>
<keyword evidence="14 20" id="KW-0238">DNA-binding</keyword>
<dbReference type="GO" id="GO:0045329">
    <property type="term" value="P:carnitine biosynthetic process"/>
    <property type="evidence" value="ECO:0007669"/>
    <property type="project" value="UniProtKB-UniPathway"/>
</dbReference>
<dbReference type="Gene3D" id="6.20.210.20">
    <property type="entry name" value="THAP domain"/>
    <property type="match status" value="1"/>
</dbReference>
<dbReference type="GO" id="GO:0005506">
    <property type="term" value="F:iron ion binding"/>
    <property type="evidence" value="ECO:0007669"/>
    <property type="project" value="InterPro"/>
</dbReference>
<protein>
    <recommendedName>
        <fullName evidence="6">Trimethyllysine dioxygenase, mitochondrial</fullName>
        <ecNumber evidence="5">1.14.11.8</ecNumber>
    </recommendedName>
    <alternativeName>
        <fullName evidence="16">Epsilon-trimethyllysine 2-oxoglutarate dioxygenase</fullName>
    </alternativeName>
    <alternativeName>
        <fullName evidence="15">TML hydroxylase</fullName>
    </alternativeName>
    <alternativeName>
        <fullName evidence="17">TML-alpha-ketoglutarate dioxygenase</fullName>
    </alternativeName>
</protein>
<evidence type="ECO:0000256" key="4">
    <source>
        <dbReference type="ARBA" id="ARBA00008654"/>
    </source>
</evidence>
<dbReference type="FunFam" id="3.60.130.10:FF:000020">
    <property type="entry name" value="GG15479"/>
    <property type="match status" value="1"/>
</dbReference>
<dbReference type="Pfam" id="PF06155">
    <property type="entry name" value="GBBH-like_N"/>
    <property type="match status" value="1"/>
</dbReference>
<dbReference type="Pfam" id="PF05485">
    <property type="entry name" value="THAP"/>
    <property type="match status" value="1"/>
</dbReference>
<dbReference type="InterPro" id="IPR038492">
    <property type="entry name" value="GBBH-like_N_sf"/>
</dbReference>
<evidence type="ECO:0000256" key="6">
    <source>
        <dbReference type="ARBA" id="ARBA00016835"/>
    </source>
</evidence>
<dbReference type="GO" id="GO:0008270">
    <property type="term" value="F:zinc ion binding"/>
    <property type="evidence" value="ECO:0007669"/>
    <property type="project" value="UniProtKB-KW"/>
</dbReference>
<feature type="region of interest" description="Disordered" evidence="21">
    <location>
        <begin position="242"/>
        <end position="280"/>
    </location>
</feature>
<comment type="pathway">
    <text evidence="3">Amine and polyamine biosynthesis; carnitine biosynthesis.</text>
</comment>
<dbReference type="PROSITE" id="PS50950">
    <property type="entry name" value="ZF_THAP"/>
    <property type="match status" value="1"/>
</dbReference>
<evidence type="ECO:0000256" key="16">
    <source>
        <dbReference type="ARBA" id="ARBA00031778"/>
    </source>
</evidence>
<evidence type="ECO:0000256" key="1">
    <source>
        <dbReference type="ARBA" id="ARBA00001954"/>
    </source>
</evidence>
<keyword evidence="7" id="KW-0479">Metal-binding</keyword>
<dbReference type="AlphaFoldDB" id="A0A1Q3G1R0"/>
<name>A0A1Q3G1R0_CULTA</name>
<dbReference type="NCBIfam" id="TIGR02410">
    <property type="entry name" value="carnitine_TMLD"/>
    <property type="match status" value="1"/>
</dbReference>
<dbReference type="PANTHER" id="PTHR10696">
    <property type="entry name" value="GAMMA-BUTYROBETAINE HYDROXYLASE-RELATED"/>
    <property type="match status" value="1"/>
</dbReference>
<keyword evidence="11 23" id="KW-0223">Dioxygenase</keyword>
<evidence type="ECO:0000256" key="17">
    <source>
        <dbReference type="ARBA" id="ARBA00032283"/>
    </source>
</evidence>
<evidence type="ECO:0000256" key="20">
    <source>
        <dbReference type="PROSITE-ProRule" id="PRU00309"/>
    </source>
</evidence>
<dbReference type="Gene3D" id="3.30.2020.30">
    <property type="match status" value="1"/>
</dbReference>
<comment type="similarity">
    <text evidence="4">Belongs to the gamma-BBH/TMLD family.</text>
</comment>
<evidence type="ECO:0000256" key="11">
    <source>
        <dbReference type="ARBA" id="ARBA00022964"/>
    </source>
</evidence>
<evidence type="ECO:0000256" key="18">
    <source>
        <dbReference type="ARBA" id="ARBA00046008"/>
    </source>
</evidence>
<dbReference type="GO" id="GO:0005739">
    <property type="term" value="C:mitochondrion"/>
    <property type="evidence" value="ECO:0007669"/>
    <property type="project" value="TreeGrafter"/>
</dbReference>
<comment type="catalytic activity">
    <reaction evidence="19">
        <text>N(6),N(6),N(6)-trimethyl-L-lysine + 2-oxoglutarate + O2 = (3S)-3-hydroxy-N(6),N(6),N(6)-trimethyl-L-lysine + succinate + CO2</text>
        <dbReference type="Rhea" id="RHEA:14181"/>
        <dbReference type="ChEBI" id="CHEBI:15379"/>
        <dbReference type="ChEBI" id="CHEBI:16526"/>
        <dbReference type="ChEBI" id="CHEBI:16810"/>
        <dbReference type="ChEBI" id="CHEBI:30031"/>
        <dbReference type="ChEBI" id="CHEBI:58100"/>
        <dbReference type="ChEBI" id="CHEBI:141499"/>
        <dbReference type="EC" id="1.14.11.8"/>
    </reaction>
</comment>
<keyword evidence="12" id="KW-0560">Oxidoreductase</keyword>
<evidence type="ECO:0000256" key="10">
    <source>
        <dbReference type="ARBA" id="ARBA00022873"/>
    </source>
</evidence>
<dbReference type="InterPro" id="IPR003819">
    <property type="entry name" value="TauD/TfdA-like"/>
</dbReference>
<keyword evidence="10" id="KW-0124">Carnitine biosynthesis</keyword>
<evidence type="ECO:0000256" key="14">
    <source>
        <dbReference type="ARBA" id="ARBA00023125"/>
    </source>
</evidence>
<reference evidence="23" key="1">
    <citation type="submission" date="2017-01" db="EMBL/GenBank/DDBJ databases">
        <title>A deep insight into the sialotranscriptome of adult male and female Cluex tarsalis mosquitoes.</title>
        <authorList>
            <person name="Ribeiro J.M."/>
            <person name="Moreira F."/>
            <person name="Bernard K.A."/>
            <person name="Calvo E."/>
        </authorList>
    </citation>
    <scope>NUCLEOTIDE SEQUENCE</scope>
    <source>
        <strain evidence="23">Kern County</strain>
        <tissue evidence="23">Salivary glands</tissue>
    </source>
</reference>
<evidence type="ECO:0000256" key="19">
    <source>
        <dbReference type="ARBA" id="ARBA00049334"/>
    </source>
</evidence>
<keyword evidence="8 20" id="KW-0863">Zinc-finger</keyword>
<feature type="domain" description="THAP-type" evidence="22">
    <location>
        <begin position="1"/>
        <end position="83"/>
    </location>
</feature>
<dbReference type="EMBL" id="GFDL01001313">
    <property type="protein sequence ID" value="JAV33732.1"/>
    <property type="molecule type" value="Transcribed_RNA"/>
</dbReference>
<accession>A0A1Q3G1R0</accession>
<sequence>MAKPRPCVVPCCQGERFELVHKFPSDRDRAICWKQILAIPELEPLDVDVIRGKHFVCSRHFRDSDYKNKLSRSLNVTANPSLNLNGLWDAEGLNRIIPPMARPAVSAERISQEQKTEEPMGNVVTVSLEVQPGHDMQVVDQDSNLMCIYNSITGSVEDAAQQQSSVQQIDIIEIPTPTPKPLPAVPVAQKRTLSLKSLAGSTPAKIFKVRNNAESDELTGLAKGQAKQELILRKIRLATSPQKQPSFRLAPTARTAPATTSTETQTEPEPEPEQKLEQPSHTQLEVLDVAEQDKESKMTKVLALLECTPENLAKLQRKMQRSAAADSGAIPFDEKLFQEVAQDEEDGAAAMKQPAVDERHFLTLARPGQEEPVPVSYIWLRDHCRCNECYNHETFQRTLSVLDIPDDVAPDSYEIRDESLNVIWKDGHRSTYELGFVFDALFESHREAVLQEQLRPVLWDREFISDCPDYCRVRLNELLCDDEVVDKLVSSLVTYGVAFIEKVPANTQSTEMAVKRVFPIHKTFFGEMWTFTDNLDHSDTSYTKTYLGPHTDNTYFSEAAAVQVLHCIQFNGTGGETILIDGFKAAEQYKLKNPDAYERLTKVPLTSEYIEHGQYHVDTNPVLKTNILTGELEQIRINTYDRAIMKTIPQLQMPQFYADYKGLIAELNDPTYAWQFSLRPGTVMLFNNWRLLHGRMAYTGKRVMTGCYVARTDYQSVARTLGIIS</sequence>
<dbReference type="GO" id="GO:0050353">
    <property type="term" value="F:trimethyllysine dioxygenase activity"/>
    <property type="evidence" value="ECO:0007669"/>
    <property type="project" value="UniProtKB-EC"/>
</dbReference>
<dbReference type="GO" id="GO:0003677">
    <property type="term" value="F:DNA binding"/>
    <property type="evidence" value="ECO:0007669"/>
    <property type="project" value="UniProtKB-UniRule"/>
</dbReference>
<evidence type="ECO:0000256" key="13">
    <source>
        <dbReference type="ARBA" id="ARBA00023004"/>
    </source>
</evidence>
<dbReference type="SMART" id="SM00980">
    <property type="entry name" value="THAP"/>
    <property type="match status" value="1"/>
</dbReference>
<evidence type="ECO:0000256" key="8">
    <source>
        <dbReference type="ARBA" id="ARBA00022771"/>
    </source>
</evidence>
<evidence type="ECO:0000256" key="2">
    <source>
        <dbReference type="ARBA" id="ARBA00001961"/>
    </source>
</evidence>
<comment type="cofactor">
    <cofactor evidence="2">
        <name>L-ascorbate</name>
        <dbReference type="ChEBI" id="CHEBI:38290"/>
    </cofactor>
</comment>
<dbReference type="FunFam" id="3.30.2020.30:FF:000002">
    <property type="entry name" value="Putative gamma-butyrobetaine dioxygenase"/>
    <property type="match status" value="1"/>
</dbReference>
<feature type="compositionally biased region" description="Low complexity" evidence="21">
    <location>
        <begin position="250"/>
        <end position="265"/>
    </location>
</feature>
<dbReference type="PANTHER" id="PTHR10696:SF51">
    <property type="entry name" value="TRIMETHYLLYSINE DIOXYGENASE, MITOCHONDRIAL"/>
    <property type="match status" value="1"/>
</dbReference>
<dbReference type="UniPathway" id="UPA00118"/>
<keyword evidence="13" id="KW-0408">Iron</keyword>
<proteinExistence type="inferred from homology"/>
<comment type="function">
    <text evidence="18">Converts trimethyllysine (TML) into hydroxytrimethyllysine (HTML).</text>
</comment>
<evidence type="ECO:0000256" key="9">
    <source>
        <dbReference type="ARBA" id="ARBA00022833"/>
    </source>
</evidence>
<dbReference type="EC" id="1.14.11.8" evidence="5"/>
<organism evidence="23">
    <name type="scientific">Culex tarsalis</name>
    <name type="common">Encephalitis mosquito</name>
    <dbReference type="NCBI Taxonomy" id="7177"/>
    <lineage>
        <taxon>Eukaryota</taxon>
        <taxon>Metazoa</taxon>
        <taxon>Ecdysozoa</taxon>
        <taxon>Arthropoda</taxon>
        <taxon>Hexapoda</taxon>
        <taxon>Insecta</taxon>
        <taxon>Pterygota</taxon>
        <taxon>Neoptera</taxon>
        <taxon>Endopterygota</taxon>
        <taxon>Diptera</taxon>
        <taxon>Nematocera</taxon>
        <taxon>Culicoidea</taxon>
        <taxon>Culicidae</taxon>
        <taxon>Culicinae</taxon>
        <taxon>Culicini</taxon>
        <taxon>Culex</taxon>
        <taxon>Culex</taxon>
    </lineage>
</organism>
<dbReference type="InterPro" id="IPR042098">
    <property type="entry name" value="TauD-like_sf"/>
</dbReference>
<evidence type="ECO:0000256" key="7">
    <source>
        <dbReference type="ARBA" id="ARBA00022723"/>
    </source>
</evidence>